<keyword evidence="13" id="KW-1185">Reference proteome</keyword>
<evidence type="ECO:0000313" key="13">
    <source>
        <dbReference type="Proteomes" id="UP001439008"/>
    </source>
</evidence>
<feature type="transmembrane region" description="Helical" evidence="11">
    <location>
        <begin position="177"/>
        <end position="197"/>
    </location>
</feature>
<dbReference type="Proteomes" id="UP001439008">
    <property type="component" value="Unassembled WGS sequence"/>
</dbReference>
<feature type="transmembrane region" description="Helical" evidence="11">
    <location>
        <begin position="117"/>
        <end position="136"/>
    </location>
</feature>
<keyword evidence="9 11" id="KW-1133">Transmembrane helix</keyword>
<name>A0ABV2AIX5_9EUKA</name>
<feature type="transmembrane region" description="Helical" evidence="11">
    <location>
        <begin position="142"/>
        <end position="165"/>
    </location>
</feature>
<dbReference type="GO" id="GO:0016757">
    <property type="term" value="F:glycosyltransferase activity"/>
    <property type="evidence" value="ECO:0007669"/>
    <property type="project" value="UniProtKB-KW"/>
</dbReference>
<comment type="caution">
    <text evidence="11">Lacks conserved residue(s) required for the propagation of feature annotation.</text>
</comment>
<sequence>MIDQILQNRFFVAGLTLGLSIHLRIYPVIFVFSIFLYILRRKQKNAFLPLFKFFAAVSISFVSLFILCYNLYQNDFFENSYLYHLKRIDLKHNFSIYFYYFYLFSQNSSNFVKILKFVPFIVQTALIFAISLKFYANLFQSLFFLSFCFVTFNKVYTAQYLSWYYCLMPLAINRMTITEMICIVGLSTVAQVNWIYWSEMLEGQGEQVFLQLFFGCVLMFLANLAILVYSICHFKDGKVKID</sequence>
<evidence type="ECO:0000313" key="12">
    <source>
        <dbReference type="EMBL" id="MES1919409.1"/>
    </source>
</evidence>
<comment type="caution">
    <text evidence="12">The sequence shown here is derived from an EMBL/GenBank/DDBJ whole genome shotgun (WGS) entry which is preliminary data.</text>
</comment>
<evidence type="ECO:0000256" key="5">
    <source>
        <dbReference type="ARBA" id="ARBA00022676"/>
    </source>
</evidence>
<keyword evidence="8 11" id="KW-0256">Endoplasmic reticulum</keyword>
<accession>A0ABV2AIX5</accession>
<keyword evidence="7 11" id="KW-0812">Transmembrane</keyword>
<feature type="transmembrane region" description="Helical" evidence="11">
    <location>
        <begin position="209"/>
        <end position="232"/>
    </location>
</feature>
<evidence type="ECO:0000256" key="6">
    <source>
        <dbReference type="ARBA" id="ARBA00022679"/>
    </source>
</evidence>
<evidence type="ECO:0000256" key="1">
    <source>
        <dbReference type="ARBA" id="ARBA00004477"/>
    </source>
</evidence>
<evidence type="ECO:0000256" key="3">
    <source>
        <dbReference type="ARBA" id="ARBA00011071"/>
    </source>
</evidence>
<keyword evidence="4 11" id="KW-0337">GPI-anchor biosynthesis</keyword>
<dbReference type="Pfam" id="PF05007">
    <property type="entry name" value="Mannosyl_trans"/>
    <property type="match status" value="1"/>
</dbReference>
<evidence type="ECO:0000256" key="11">
    <source>
        <dbReference type="RuleBase" id="RU365064"/>
    </source>
</evidence>
<evidence type="ECO:0000256" key="9">
    <source>
        <dbReference type="ARBA" id="ARBA00022989"/>
    </source>
</evidence>
<comment type="subcellular location">
    <subcellularLocation>
        <location evidence="1 11">Endoplasmic reticulum membrane</location>
        <topology evidence="1 11">Multi-pass membrane protein</topology>
    </subcellularLocation>
</comment>
<keyword evidence="10 11" id="KW-0472">Membrane</keyword>
<evidence type="ECO:0000256" key="7">
    <source>
        <dbReference type="ARBA" id="ARBA00022692"/>
    </source>
</evidence>
<evidence type="ECO:0000256" key="10">
    <source>
        <dbReference type="ARBA" id="ARBA00023136"/>
    </source>
</evidence>
<organism evidence="12 13">
    <name type="scientific">Bonamia ostreae</name>
    <dbReference type="NCBI Taxonomy" id="126728"/>
    <lineage>
        <taxon>Eukaryota</taxon>
        <taxon>Sar</taxon>
        <taxon>Rhizaria</taxon>
        <taxon>Endomyxa</taxon>
        <taxon>Ascetosporea</taxon>
        <taxon>Haplosporida</taxon>
        <taxon>Bonamia</taxon>
    </lineage>
</organism>
<protein>
    <recommendedName>
        <fullName evidence="11">GPI mannosyltransferase 1</fullName>
        <ecNumber evidence="11">2.4.1.-</ecNumber>
    </recommendedName>
    <alternativeName>
        <fullName evidence="11">GPI mannosyltransferase I</fullName>
    </alternativeName>
</protein>
<reference evidence="12 13" key="1">
    <citation type="journal article" date="2024" name="BMC Biol.">
        <title>Comparative genomics of Ascetosporea gives new insight into the evolutionary basis for animal parasitism in Rhizaria.</title>
        <authorList>
            <person name="Hiltunen Thoren M."/>
            <person name="Onut-Brannstrom I."/>
            <person name="Alfjorden A."/>
            <person name="Peckova H."/>
            <person name="Swords F."/>
            <person name="Hooper C."/>
            <person name="Holzer A.S."/>
            <person name="Bass D."/>
            <person name="Burki F."/>
        </authorList>
    </citation>
    <scope>NUCLEOTIDE SEQUENCE [LARGE SCALE GENOMIC DNA]</scope>
    <source>
        <strain evidence="12">20-A016</strain>
    </source>
</reference>
<dbReference type="EMBL" id="JBDODL010000281">
    <property type="protein sequence ID" value="MES1919409.1"/>
    <property type="molecule type" value="Genomic_DNA"/>
</dbReference>
<comment type="function">
    <text evidence="11">Catalytic subunit of the glycosylphosphatidylinositol-mannosyltransferase I complex which catalyzes the transfer of the first mannose, via an alpha-1,4 bond from a dolichol-phosphate-mannose (Dol-P-Man) to the glucosaminyl acyl phosphatidylinositol (GlcN-(acyl)PI) intermediate to generate alpha-D-Man-(1-&gt;4)-alpha-D-GlcN-(1-&gt;6)-(1-radyl,2-acyl-sn-glycero-3-phospho)-2-acyl-inositol and participates in the sixth step of the glycosylphosphatidylinositol-anchor biosynthesis.</text>
</comment>
<dbReference type="InterPro" id="IPR007704">
    <property type="entry name" value="PIG-M"/>
</dbReference>
<gene>
    <name evidence="12" type="primary">GPI14</name>
    <name evidence="12" type="ORF">MHBO_001247</name>
</gene>
<feature type="transmembrane region" description="Helical" evidence="11">
    <location>
        <begin position="12"/>
        <end position="38"/>
    </location>
</feature>
<dbReference type="EC" id="2.4.1.-" evidence="11"/>
<proteinExistence type="inferred from homology"/>
<comment type="pathway">
    <text evidence="2 11">Glycolipid biosynthesis; glycosylphosphatidylinositol-anchor biosynthesis.</text>
</comment>
<dbReference type="PANTHER" id="PTHR12886">
    <property type="entry name" value="PIG-M MANNOSYLTRANSFERASE"/>
    <property type="match status" value="1"/>
</dbReference>
<evidence type="ECO:0000256" key="4">
    <source>
        <dbReference type="ARBA" id="ARBA00022502"/>
    </source>
</evidence>
<feature type="transmembrane region" description="Helical" evidence="11">
    <location>
        <begin position="50"/>
        <end position="72"/>
    </location>
</feature>
<dbReference type="PANTHER" id="PTHR12886:SF0">
    <property type="entry name" value="GPI MANNOSYLTRANSFERASE 1"/>
    <property type="match status" value="1"/>
</dbReference>
<comment type="similarity">
    <text evidence="3 11">Belongs to the PIGM family.</text>
</comment>
<evidence type="ECO:0000256" key="2">
    <source>
        <dbReference type="ARBA" id="ARBA00004687"/>
    </source>
</evidence>
<keyword evidence="6 11" id="KW-0808">Transferase</keyword>
<evidence type="ECO:0000256" key="8">
    <source>
        <dbReference type="ARBA" id="ARBA00022824"/>
    </source>
</evidence>
<keyword evidence="5 11" id="KW-0328">Glycosyltransferase</keyword>